<dbReference type="GO" id="GO:0030682">
    <property type="term" value="P:symbiont-mediated perturbation of host defenses"/>
    <property type="evidence" value="ECO:0007669"/>
    <property type="project" value="InterPro"/>
</dbReference>
<feature type="signal peptide" evidence="1">
    <location>
        <begin position="1"/>
        <end position="19"/>
    </location>
</feature>
<organism evidence="2">
    <name type="scientific">Ornithodoros coriaceus</name>
    <name type="common">Soft tick</name>
    <name type="synonym">Argasid tick</name>
    <dbReference type="NCBI Taxonomy" id="92741"/>
    <lineage>
        <taxon>Eukaryota</taxon>
        <taxon>Metazoa</taxon>
        <taxon>Ecdysozoa</taxon>
        <taxon>Arthropoda</taxon>
        <taxon>Chelicerata</taxon>
        <taxon>Arachnida</taxon>
        <taxon>Acari</taxon>
        <taxon>Parasitiformes</taxon>
        <taxon>Ixodida</taxon>
        <taxon>Ixodoidea</taxon>
        <taxon>Argasidae</taxon>
        <taxon>Ornithodorinae</taxon>
        <taxon>Ornithodoros</taxon>
    </lineage>
</organism>
<dbReference type="Gene3D" id="2.40.128.20">
    <property type="match status" value="1"/>
</dbReference>
<keyword evidence="1" id="KW-0732">Signal</keyword>
<sequence length="193" mass="21730">MDLKFVVIVTCSLFGTSLAVMFDDTAGGYADVWKALSESDAFAVVKQNDTMPGLECESVRIKSKDIKNRRLDAVFAFRDPKAKQYKQNVLQMSTSKHGQVPFDNIVTMKSAKVFGELGKYELLYSKDGCLILRTPWWHPPNRMSFIHQRSSCEMWMVATKADKVTAACVGHYKTVCNDPLARALWGKHCVVPK</sequence>
<proteinExistence type="evidence at transcript level"/>
<dbReference type="SUPFAM" id="SSF50814">
    <property type="entry name" value="Lipocalins"/>
    <property type="match status" value="1"/>
</dbReference>
<dbReference type="GO" id="GO:0043176">
    <property type="term" value="F:amine binding"/>
    <property type="evidence" value="ECO:0007669"/>
    <property type="project" value="InterPro"/>
</dbReference>
<name>B2D2B7_ORNCO</name>
<feature type="chain" id="PRO_5002775392" evidence="1">
    <location>
        <begin position="20"/>
        <end position="193"/>
    </location>
</feature>
<evidence type="ECO:0000313" key="2">
    <source>
        <dbReference type="EMBL" id="ACB70358.1"/>
    </source>
</evidence>
<dbReference type="EMBL" id="EU574851">
    <property type="protein sequence ID" value="ACB70358.1"/>
    <property type="molecule type" value="mRNA"/>
</dbReference>
<dbReference type="AlphaFoldDB" id="B2D2B7"/>
<evidence type="ECO:0000256" key="1">
    <source>
        <dbReference type="SAM" id="SignalP"/>
    </source>
</evidence>
<reference evidence="2" key="2">
    <citation type="submission" date="2008-03" db="EMBL/GenBank/DDBJ databases">
        <authorList>
            <person name="Francishetti I.M.B."/>
            <person name="Pham V."/>
            <person name="Kotsyfakis M."/>
            <person name="Ribeiro J.M.C."/>
        </authorList>
    </citation>
    <scope>NUCLEOTIDE SEQUENCE</scope>
    <source>
        <tissue evidence="2">Salivary glands</tissue>
    </source>
</reference>
<dbReference type="InterPro" id="IPR012674">
    <property type="entry name" value="Calycin"/>
</dbReference>
<reference evidence="2" key="1">
    <citation type="journal article" date="2008" name="J. Proteomics">
        <title>An insight into the salivary transcriptome and proteome of the soft tick and vector of epizootic bovine abortion, Ornithodoros coriaceus.</title>
        <authorList>
            <person name="Francischetti I.M."/>
            <person name="Meng Z."/>
            <person name="Mans B.J."/>
            <person name="Gudderra N."/>
            <person name="Hall M."/>
            <person name="Veenstra T.D."/>
            <person name="Pham V.M."/>
            <person name="Kotsyfakis M."/>
            <person name="Ribeiro J.M."/>
        </authorList>
    </citation>
    <scope>NUCLEOTIDE SEQUENCE</scope>
    <source>
        <tissue evidence="2">Salivary glands</tissue>
    </source>
</reference>
<protein>
    <submittedName>
        <fullName evidence="2">Salivary secreted lipocalin</fullName>
    </submittedName>
</protein>
<accession>B2D2B7</accession>
<dbReference type="Pfam" id="PF02098">
    <property type="entry name" value="His_binding"/>
    <property type="match status" value="1"/>
</dbReference>
<dbReference type="InterPro" id="IPR002970">
    <property type="entry name" value="Tick_his-bd"/>
</dbReference>